<dbReference type="Proteomes" id="UP000565455">
    <property type="component" value="Unassembled WGS sequence"/>
</dbReference>
<reference evidence="2 3" key="1">
    <citation type="submission" date="2020-08" db="EMBL/GenBank/DDBJ databases">
        <title>Genomic Encyclopedia of Type Strains, Phase IV (KMG-IV): sequencing the most valuable type-strain genomes for metagenomic binning, comparative biology and taxonomic classification.</title>
        <authorList>
            <person name="Goeker M."/>
        </authorList>
    </citation>
    <scope>NUCLEOTIDE SEQUENCE [LARGE SCALE GENOMIC DNA]</scope>
    <source>
        <strain evidence="2 3">DSM 5686</strain>
    </source>
</reference>
<comment type="caution">
    <text evidence="2">The sequence shown here is derived from an EMBL/GenBank/DDBJ whole genome shotgun (WGS) entry which is preliminary data.</text>
</comment>
<accession>A0ABR6D6Z8</accession>
<feature type="compositionally biased region" description="Polar residues" evidence="1">
    <location>
        <begin position="52"/>
        <end position="64"/>
    </location>
</feature>
<dbReference type="EMBL" id="JACJIM010000002">
    <property type="protein sequence ID" value="MBA9061836.1"/>
    <property type="molecule type" value="Genomic_DNA"/>
</dbReference>
<sequence length="79" mass="8341">MRSQAAARAVLTQRRNPVAPLFRCPGSLRCARRDGDSERANASAKPFAKPSAQPSAQPSTQPSARTLAGTAFVPPALPR</sequence>
<proteinExistence type="predicted"/>
<gene>
    <name evidence="2" type="ORF">GGQ91_001213</name>
</gene>
<evidence type="ECO:0000313" key="2">
    <source>
        <dbReference type="EMBL" id="MBA9061836.1"/>
    </source>
</evidence>
<protein>
    <submittedName>
        <fullName evidence="2">Uncharacterized protein</fullName>
    </submittedName>
</protein>
<name>A0ABR6D6Z8_9HYPH</name>
<evidence type="ECO:0000256" key="1">
    <source>
        <dbReference type="SAM" id="MobiDB-lite"/>
    </source>
</evidence>
<keyword evidence="3" id="KW-1185">Reference proteome</keyword>
<feature type="region of interest" description="Disordered" evidence="1">
    <location>
        <begin position="26"/>
        <end position="79"/>
    </location>
</feature>
<evidence type="ECO:0000313" key="3">
    <source>
        <dbReference type="Proteomes" id="UP000565455"/>
    </source>
</evidence>
<organism evidence="2 3">
    <name type="scientific">Methylobacterium fujisawaense</name>
    <dbReference type="NCBI Taxonomy" id="107400"/>
    <lineage>
        <taxon>Bacteria</taxon>
        <taxon>Pseudomonadati</taxon>
        <taxon>Pseudomonadota</taxon>
        <taxon>Alphaproteobacteria</taxon>
        <taxon>Hyphomicrobiales</taxon>
        <taxon>Methylobacteriaceae</taxon>
        <taxon>Methylobacterium</taxon>
    </lineage>
</organism>